<dbReference type="Proteomes" id="UP001172083">
    <property type="component" value="Unassembled WGS sequence"/>
</dbReference>
<gene>
    <name evidence="3" type="ORF">QQ020_31480</name>
</gene>
<name>A0ABT8LK15_9BACT</name>
<accession>A0ABT8LK15</accession>
<sequence length="50" mass="5549">MANSFATHLLEDSVSLRFVQVLLGYNSSKTTGIYTQVADTDINFIKNPLD</sequence>
<dbReference type="InterPro" id="IPR002104">
    <property type="entry name" value="Integrase_catalytic"/>
</dbReference>
<feature type="domain" description="Tyr recombinase" evidence="2">
    <location>
        <begin position="4"/>
        <end position="39"/>
    </location>
</feature>
<evidence type="ECO:0000259" key="2">
    <source>
        <dbReference type="Pfam" id="PF00589"/>
    </source>
</evidence>
<reference evidence="3" key="1">
    <citation type="submission" date="2023-06" db="EMBL/GenBank/DDBJ databases">
        <title>Genomic of Agaribacillus aureum.</title>
        <authorList>
            <person name="Wang G."/>
        </authorList>
    </citation>
    <scope>NUCLEOTIDE SEQUENCE</scope>
    <source>
        <strain evidence="3">BMA12</strain>
    </source>
</reference>
<dbReference type="InterPro" id="IPR011010">
    <property type="entry name" value="DNA_brk_join_enz"/>
</dbReference>
<dbReference type="InterPro" id="IPR013762">
    <property type="entry name" value="Integrase-like_cat_sf"/>
</dbReference>
<comment type="caution">
    <text evidence="3">The sequence shown here is derived from an EMBL/GenBank/DDBJ whole genome shotgun (WGS) entry which is preliminary data.</text>
</comment>
<organism evidence="3 4">
    <name type="scientific">Agaribacillus aureus</name>
    <dbReference type="NCBI Taxonomy" id="3051825"/>
    <lineage>
        <taxon>Bacteria</taxon>
        <taxon>Pseudomonadati</taxon>
        <taxon>Bacteroidota</taxon>
        <taxon>Cytophagia</taxon>
        <taxon>Cytophagales</taxon>
        <taxon>Splendidivirgaceae</taxon>
        <taxon>Agaribacillus</taxon>
    </lineage>
</organism>
<evidence type="ECO:0000256" key="1">
    <source>
        <dbReference type="ARBA" id="ARBA00023172"/>
    </source>
</evidence>
<dbReference type="Gene3D" id="1.10.443.10">
    <property type="entry name" value="Intergrase catalytic core"/>
    <property type="match status" value="1"/>
</dbReference>
<keyword evidence="4" id="KW-1185">Reference proteome</keyword>
<proteinExistence type="predicted"/>
<evidence type="ECO:0000313" key="4">
    <source>
        <dbReference type="Proteomes" id="UP001172083"/>
    </source>
</evidence>
<dbReference type="EMBL" id="JAUJEB010000009">
    <property type="protein sequence ID" value="MDN5216633.1"/>
    <property type="molecule type" value="Genomic_DNA"/>
</dbReference>
<evidence type="ECO:0000313" key="3">
    <source>
        <dbReference type="EMBL" id="MDN5216633.1"/>
    </source>
</evidence>
<protein>
    <submittedName>
        <fullName evidence="3">Tyrosine-type recombinase/integrase</fullName>
    </submittedName>
</protein>
<dbReference type="SUPFAM" id="SSF56349">
    <property type="entry name" value="DNA breaking-rejoining enzymes"/>
    <property type="match status" value="1"/>
</dbReference>
<dbReference type="Pfam" id="PF00589">
    <property type="entry name" value="Phage_integrase"/>
    <property type="match status" value="1"/>
</dbReference>
<keyword evidence="1" id="KW-0233">DNA recombination</keyword>